<dbReference type="PANTHER" id="PTHR30589:SF0">
    <property type="entry name" value="PHOSPHATIDYLGLYCEROL--PROLIPOPROTEIN DIACYLGLYCERYL TRANSFERASE"/>
    <property type="match status" value="1"/>
</dbReference>
<dbReference type="UniPathway" id="UPA00664"/>
<protein>
    <recommendedName>
        <fullName evidence="7">Phosphatidylglycerol--prolipoprotein diacylglyceryl transferase</fullName>
        <ecNumber evidence="7">2.5.1.145</ecNumber>
    </recommendedName>
</protein>
<dbReference type="AlphaFoldDB" id="A0A838ZIT6"/>
<sequence>MTNLFLAITWNIDPVLFDFGFIKIHYYSLMWILAFMMGWFVMKKIMEIDKVDVRLLDPLFLYAFLGVIIGARLGELFYNFDTYMGMPLGQSLLEVFLPVQRNPEASSFFGLLQGYEFSGFRGLASHGATLGFLTTAYLFNRKYLKRNLLWLLDRVAITVPLGGAAIRVGNFINSEIVGKETDLPWAVKFVQQSAGYGEVVARHPAQLYEAICYVIIFFIIWHIYRKTDKKYFQGYIFGLFFVLLWCVRFFVEFFKEDQGDEFVAEALNIGLNNGQILSIPFIIIGLVVMITSKNRQYKDQ</sequence>
<evidence type="ECO:0000256" key="5">
    <source>
        <dbReference type="ARBA" id="ARBA00022989"/>
    </source>
</evidence>
<proteinExistence type="inferred from homology"/>
<accession>A0A838ZIT6</accession>
<comment type="similarity">
    <text evidence="1 7">Belongs to the Lgt family.</text>
</comment>
<evidence type="ECO:0000256" key="7">
    <source>
        <dbReference type="HAMAP-Rule" id="MF_01147"/>
    </source>
</evidence>
<dbReference type="InterPro" id="IPR001640">
    <property type="entry name" value="Lgt"/>
</dbReference>
<dbReference type="EMBL" id="JACDZE010000001">
    <property type="protein sequence ID" value="MBA5629571.1"/>
    <property type="molecule type" value="Genomic_DNA"/>
</dbReference>
<comment type="catalytic activity">
    <reaction evidence="7">
        <text>L-cysteinyl-[prolipoprotein] + a 1,2-diacyl-sn-glycero-3-phospho-(1'-sn-glycerol) = an S-1,2-diacyl-sn-glyceryl-L-cysteinyl-[prolipoprotein] + sn-glycerol 1-phosphate + H(+)</text>
        <dbReference type="Rhea" id="RHEA:56712"/>
        <dbReference type="Rhea" id="RHEA-COMP:14679"/>
        <dbReference type="Rhea" id="RHEA-COMP:14680"/>
        <dbReference type="ChEBI" id="CHEBI:15378"/>
        <dbReference type="ChEBI" id="CHEBI:29950"/>
        <dbReference type="ChEBI" id="CHEBI:57685"/>
        <dbReference type="ChEBI" id="CHEBI:64716"/>
        <dbReference type="ChEBI" id="CHEBI:140658"/>
        <dbReference type="EC" id="2.5.1.145"/>
    </reaction>
</comment>
<feature type="transmembrane region" description="Helical" evidence="7">
    <location>
        <begin position="205"/>
        <end position="224"/>
    </location>
</feature>
<dbReference type="Pfam" id="PF01790">
    <property type="entry name" value="LGT"/>
    <property type="match status" value="1"/>
</dbReference>
<keyword evidence="6 7" id="KW-0472">Membrane</keyword>
<keyword evidence="5 7" id="KW-1133">Transmembrane helix</keyword>
<evidence type="ECO:0000256" key="3">
    <source>
        <dbReference type="ARBA" id="ARBA00022679"/>
    </source>
</evidence>
<feature type="transmembrane region" description="Helical" evidence="7">
    <location>
        <begin position="24"/>
        <end position="42"/>
    </location>
</feature>
<feature type="binding site" evidence="7">
    <location>
        <position position="167"/>
    </location>
    <ligand>
        <name>a 1,2-diacyl-sn-glycero-3-phospho-(1'-sn-glycerol)</name>
        <dbReference type="ChEBI" id="CHEBI:64716"/>
    </ligand>
</feature>
<evidence type="ECO:0000256" key="2">
    <source>
        <dbReference type="ARBA" id="ARBA00022475"/>
    </source>
</evidence>
<dbReference type="GO" id="GO:0005886">
    <property type="term" value="C:plasma membrane"/>
    <property type="evidence" value="ECO:0007669"/>
    <property type="project" value="UniProtKB-SubCell"/>
</dbReference>
<dbReference type="PANTHER" id="PTHR30589">
    <property type="entry name" value="PROLIPOPROTEIN DIACYLGLYCERYL TRANSFERASE"/>
    <property type="match status" value="1"/>
</dbReference>
<dbReference type="GO" id="GO:0008961">
    <property type="term" value="F:phosphatidylglycerol-prolipoprotein diacylglyceryl transferase activity"/>
    <property type="evidence" value="ECO:0007669"/>
    <property type="project" value="UniProtKB-UniRule"/>
</dbReference>
<comment type="caution">
    <text evidence="8">The sequence shown here is derived from an EMBL/GenBank/DDBJ whole genome shotgun (WGS) entry which is preliminary data.</text>
</comment>
<dbReference type="NCBIfam" id="TIGR00544">
    <property type="entry name" value="lgt"/>
    <property type="match status" value="1"/>
</dbReference>
<name>A0A838ZIT6_9FLAO</name>
<keyword evidence="3 7" id="KW-0808">Transferase</keyword>
<comment type="function">
    <text evidence="7">Catalyzes the transfer of the diacylglyceryl group from phosphatidylglycerol to the sulfhydryl group of the N-terminal cysteine of a prolipoprotein, the first step in the formation of mature lipoproteins.</text>
</comment>
<gene>
    <name evidence="7 8" type="primary">lgt</name>
    <name evidence="8" type="ORF">HU137_07280</name>
</gene>
<evidence type="ECO:0000313" key="9">
    <source>
        <dbReference type="Proteomes" id="UP000552241"/>
    </source>
</evidence>
<dbReference type="GO" id="GO:0042158">
    <property type="term" value="P:lipoprotein biosynthetic process"/>
    <property type="evidence" value="ECO:0007669"/>
    <property type="project" value="UniProtKB-UniRule"/>
</dbReference>
<keyword evidence="2 7" id="KW-1003">Cell membrane</keyword>
<keyword evidence="9" id="KW-1185">Reference proteome</keyword>
<feature type="transmembrane region" description="Helical" evidence="7">
    <location>
        <begin position="271"/>
        <end position="290"/>
    </location>
</feature>
<comment type="pathway">
    <text evidence="7">Protein modification; lipoprotein biosynthesis (diacylglyceryl transfer).</text>
</comment>
<organism evidence="8 9">
    <name type="scientific">Moheibacter lacus</name>
    <dbReference type="NCBI Taxonomy" id="2745851"/>
    <lineage>
        <taxon>Bacteria</taxon>
        <taxon>Pseudomonadati</taxon>
        <taxon>Bacteroidota</taxon>
        <taxon>Flavobacteriia</taxon>
        <taxon>Flavobacteriales</taxon>
        <taxon>Weeksellaceae</taxon>
        <taxon>Moheibacter</taxon>
    </lineage>
</organism>
<evidence type="ECO:0000256" key="6">
    <source>
        <dbReference type="ARBA" id="ARBA00023136"/>
    </source>
</evidence>
<evidence type="ECO:0000256" key="4">
    <source>
        <dbReference type="ARBA" id="ARBA00022692"/>
    </source>
</evidence>
<evidence type="ECO:0000256" key="1">
    <source>
        <dbReference type="ARBA" id="ARBA00007150"/>
    </source>
</evidence>
<keyword evidence="4 7" id="KW-0812">Transmembrane</keyword>
<feature type="transmembrane region" description="Helical" evidence="7">
    <location>
        <begin position="151"/>
        <end position="172"/>
    </location>
</feature>
<dbReference type="PROSITE" id="PS01311">
    <property type="entry name" value="LGT"/>
    <property type="match status" value="1"/>
</dbReference>
<keyword evidence="8" id="KW-0449">Lipoprotein</keyword>
<dbReference type="RefSeq" id="WP_182043121.1">
    <property type="nucleotide sequence ID" value="NZ_JACDZE010000001.1"/>
</dbReference>
<feature type="transmembrane region" description="Helical" evidence="7">
    <location>
        <begin position="54"/>
        <end position="74"/>
    </location>
</feature>
<feature type="transmembrane region" description="Helical" evidence="7">
    <location>
        <begin position="119"/>
        <end position="139"/>
    </location>
</feature>
<dbReference type="Proteomes" id="UP000552241">
    <property type="component" value="Unassembled WGS sequence"/>
</dbReference>
<dbReference type="EC" id="2.5.1.145" evidence="7"/>
<comment type="subcellular location">
    <subcellularLocation>
        <location evidence="7">Cell membrane</location>
        <topology evidence="7">Multi-pass membrane protein</topology>
    </subcellularLocation>
</comment>
<dbReference type="HAMAP" id="MF_01147">
    <property type="entry name" value="Lgt"/>
    <property type="match status" value="1"/>
</dbReference>
<evidence type="ECO:0000313" key="8">
    <source>
        <dbReference type="EMBL" id="MBA5629571.1"/>
    </source>
</evidence>
<reference evidence="8 9" key="1">
    <citation type="submission" date="2020-07" db="EMBL/GenBank/DDBJ databases">
        <title>Moheibacter lacus sp. nov., a member of the family Flavobacteriaceae isolated from freshwater lake sediment.</title>
        <authorList>
            <person name="Liu Y."/>
        </authorList>
    </citation>
    <scope>NUCLEOTIDE SEQUENCE [LARGE SCALE GENOMIC DNA]</scope>
    <source>
        <strain evidence="8 9">BDHS18</strain>
    </source>
</reference>
<feature type="transmembrane region" description="Helical" evidence="7">
    <location>
        <begin position="231"/>
        <end position="251"/>
    </location>
</feature>